<dbReference type="Gene3D" id="2.30.30.90">
    <property type="match status" value="1"/>
</dbReference>
<dbReference type="InterPro" id="IPR007167">
    <property type="entry name" value="Fe-transptr_FeoA-like"/>
</dbReference>
<dbReference type="InterPro" id="IPR038157">
    <property type="entry name" value="FeoA_core_dom"/>
</dbReference>
<name>A0A5C5XD82_9PLAN</name>
<reference evidence="3 4" key="1">
    <citation type="submission" date="2019-02" db="EMBL/GenBank/DDBJ databases">
        <title>Deep-cultivation of Planctomycetes and their phenomic and genomic characterization uncovers novel biology.</title>
        <authorList>
            <person name="Wiegand S."/>
            <person name="Jogler M."/>
            <person name="Boedeker C."/>
            <person name="Pinto D."/>
            <person name="Vollmers J."/>
            <person name="Rivas-Marin E."/>
            <person name="Kohn T."/>
            <person name="Peeters S.H."/>
            <person name="Heuer A."/>
            <person name="Rast P."/>
            <person name="Oberbeckmann S."/>
            <person name="Bunk B."/>
            <person name="Jeske O."/>
            <person name="Meyerdierks A."/>
            <person name="Storesund J.E."/>
            <person name="Kallscheuer N."/>
            <person name="Luecker S."/>
            <person name="Lage O.M."/>
            <person name="Pohl T."/>
            <person name="Merkel B.J."/>
            <person name="Hornburger P."/>
            <person name="Mueller R.-W."/>
            <person name="Bruemmer F."/>
            <person name="Labrenz M."/>
            <person name="Spormann A.M."/>
            <person name="Op Den Camp H."/>
            <person name="Overmann J."/>
            <person name="Amann R."/>
            <person name="Jetten M.S.M."/>
            <person name="Mascher T."/>
            <person name="Medema M.H."/>
            <person name="Devos D.P."/>
            <person name="Kaster A.-K."/>
            <person name="Ovreas L."/>
            <person name="Rohde M."/>
            <person name="Galperin M.Y."/>
            <person name="Jogler C."/>
        </authorList>
    </citation>
    <scope>NUCLEOTIDE SEQUENCE [LARGE SCALE GENOMIC DNA]</scope>
    <source>
        <strain evidence="3 4">Pan54</strain>
    </source>
</reference>
<accession>A0A5C5XD82</accession>
<dbReference type="InterPro" id="IPR052713">
    <property type="entry name" value="FeoA"/>
</dbReference>
<gene>
    <name evidence="3" type="ORF">Pan54_09770</name>
</gene>
<evidence type="ECO:0000313" key="4">
    <source>
        <dbReference type="Proteomes" id="UP000316095"/>
    </source>
</evidence>
<evidence type="ECO:0000313" key="3">
    <source>
        <dbReference type="EMBL" id="TWT60263.1"/>
    </source>
</evidence>
<keyword evidence="4" id="KW-1185">Reference proteome</keyword>
<dbReference type="PANTHER" id="PTHR42954">
    <property type="entry name" value="FE(2+) TRANSPORT PROTEIN A"/>
    <property type="match status" value="1"/>
</dbReference>
<comment type="caution">
    <text evidence="3">The sequence shown here is derived from an EMBL/GenBank/DDBJ whole genome shotgun (WGS) entry which is preliminary data.</text>
</comment>
<evidence type="ECO:0000256" key="1">
    <source>
        <dbReference type="ARBA" id="ARBA00023004"/>
    </source>
</evidence>
<proteinExistence type="predicted"/>
<dbReference type="Pfam" id="PF04023">
    <property type="entry name" value="FeoA"/>
    <property type="match status" value="1"/>
</dbReference>
<dbReference type="Proteomes" id="UP000316095">
    <property type="component" value="Unassembled WGS sequence"/>
</dbReference>
<dbReference type="SUPFAM" id="SSF50037">
    <property type="entry name" value="C-terminal domain of transcriptional repressors"/>
    <property type="match status" value="1"/>
</dbReference>
<evidence type="ECO:0000259" key="2">
    <source>
        <dbReference type="SMART" id="SM00899"/>
    </source>
</evidence>
<sequence length="77" mass="8510">MPLLSELREGDQAIIESVDGTDSIAMRLMEMGLLPEEPIEMIGRAPLGDPLEYRVSGCQISLRKVEASRISVRLPTQ</sequence>
<dbReference type="PANTHER" id="PTHR42954:SF2">
    <property type="entry name" value="FE(2+) TRANSPORT PROTEIN A"/>
    <property type="match status" value="1"/>
</dbReference>
<feature type="domain" description="Ferrous iron transporter FeoA-like" evidence="2">
    <location>
        <begin position="2"/>
        <end position="74"/>
    </location>
</feature>
<organism evidence="3 4">
    <name type="scientific">Rubinisphaera italica</name>
    <dbReference type="NCBI Taxonomy" id="2527969"/>
    <lineage>
        <taxon>Bacteria</taxon>
        <taxon>Pseudomonadati</taxon>
        <taxon>Planctomycetota</taxon>
        <taxon>Planctomycetia</taxon>
        <taxon>Planctomycetales</taxon>
        <taxon>Planctomycetaceae</taxon>
        <taxon>Rubinisphaera</taxon>
    </lineage>
</organism>
<dbReference type="SMART" id="SM00899">
    <property type="entry name" value="FeoA"/>
    <property type="match status" value="1"/>
</dbReference>
<dbReference type="OrthoDB" id="9811076at2"/>
<protein>
    <submittedName>
        <fullName evidence="3">FeoA domain protein</fullName>
    </submittedName>
</protein>
<dbReference type="InterPro" id="IPR008988">
    <property type="entry name" value="Transcriptional_repressor_C"/>
</dbReference>
<keyword evidence="1" id="KW-0408">Iron</keyword>
<dbReference type="GO" id="GO:0046914">
    <property type="term" value="F:transition metal ion binding"/>
    <property type="evidence" value="ECO:0007669"/>
    <property type="project" value="InterPro"/>
</dbReference>
<dbReference type="AlphaFoldDB" id="A0A5C5XD82"/>
<dbReference type="RefSeq" id="WP_146502412.1">
    <property type="nucleotide sequence ID" value="NZ_SJPG01000001.1"/>
</dbReference>
<dbReference type="EMBL" id="SJPG01000001">
    <property type="protein sequence ID" value="TWT60263.1"/>
    <property type="molecule type" value="Genomic_DNA"/>
</dbReference>